<reference evidence="1 2" key="1">
    <citation type="submission" date="2015-06" db="EMBL/GenBank/DDBJ databases">
        <title>Draft genome assembly of filamentous brackish cyanobacterium Limnoraphis robusta strain CS-951.</title>
        <authorList>
            <person name="Willis A."/>
            <person name="Parks M."/>
            <person name="Burford M.A."/>
        </authorList>
    </citation>
    <scope>NUCLEOTIDE SEQUENCE [LARGE SCALE GENOMIC DNA]</scope>
    <source>
        <strain evidence="1 2">CS-951</strain>
    </source>
</reference>
<evidence type="ECO:0000313" key="1">
    <source>
        <dbReference type="EMBL" id="KKD37607.1"/>
    </source>
</evidence>
<dbReference type="AlphaFoldDB" id="A0A0F5YG55"/>
<dbReference type="InterPro" id="IPR025477">
    <property type="entry name" value="DUF4327"/>
</dbReference>
<dbReference type="RefSeq" id="WP_046279093.1">
    <property type="nucleotide sequence ID" value="NZ_LATL02000014.1"/>
</dbReference>
<evidence type="ECO:0000313" key="2">
    <source>
        <dbReference type="Proteomes" id="UP000033607"/>
    </source>
</evidence>
<dbReference type="Pfam" id="PF14217">
    <property type="entry name" value="DUF4327"/>
    <property type="match status" value="1"/>
</dbReference>
<proteinExistence type="predicted"/>
<accession>A0A0F5YG55</accession>
<dbReference type="Proteomes" id="UP000033607">
    <property type="component" value="Unassembled WGS sequence"/>
</dbReference>
<gene>
    <name evidence="1" type="ORF">WN50_13470</name>
</gene>
<sequence length="73" mass="8658">MLQTKVYSINVIKDEARHLVCQGVVGCHQPIYTLCQYIPARDWEGVECELEDNDFLLRDRIIDLIGYEEWRED</sequence>
<comment type="caution">
    <text evidence="1">The sequence shown here is derived from an EMBL/GenBank/DDBJ whole genome shotgun (WGS) entry which is preliminary data.</text>
</comment>
<evidence type="ECO:0008006" key="3">
    <source>
        <dbReference type="Google" id="ProtNLM"/>
    </source>
</evidence>
<dbReference type="EMBL" id="LATL02000014">
    <property type="protein sequence ID" value="KKD37607.1"/>
    <property type="molecule type" value="Genomic_DNA"/>
</dbReference>
<protein>
    <recommendedName>
        <fullName evidence="3">DUF4327 domain-containing protein</fullName>
    </recommendedName>
</protein>
<name>A0A0F5YG55_9CYAN</name>
<organism evidence="1 2">
    <name type="scientific">Limnoraphis robusta CS-951</name>
    <dbReference type="NCBI Taxonomy" id="1637645"/>
    <lineage>
        <taxon>Bacteria</taxon>
        <taxon>Bacillati</taxon>
        <taxon>Cyanobacteriota</taxon>
        <taxon>Cyanophyceae</taxon>
        <taxon>Oscillatoriophycideae</taxon>
        <taxon>Oscillatoriales</taxon>
        <taxon>Sirenicapillariaceae</taxon>
        <taxon>Limnoraphis</taxon>
    </lineage>
</organism>
<dbReference type="OrthoDB" id="582639at2"/>
<dbReference type="PATRIC" id="fig|1637645.4.peg.279"/>